<evidence type="ECO:0000256" key="2">
    <source>
        <dbReference type="ARBA" id="ARBA00022692"/>
    </source>
</evidence>
<feature type="transmembrane region" description="Helical" evidence="5">
    <location>
        <begin position="112"/>
        <end position="134"/>
    </location>
</feature>
<evidence type="ECO:0000313" key="8">
    <source>
        <dbReference type="Proteomes" id="UP000053095"/>
    </source>
</evidence>
<dbReference type="Proteomes" id="UP000053095">
    <property type="component" value="Unassembled WGS sequence"/>
</dbReference>
<gene>
    <name evidence="7" type="ORF">TCE0_023r06983</name>
</gene>
<dbReference type="EMBL" id="DF933819">
    <property type="protein sequence ID" value="GAM37232.1"/>
    <property type="molecule type" value="Genomic_DNA"/>
</dbReference>
<evidence type="ECO:0000259" key="6">
    <source>
        <dbReference type="PROSITE" id="PS50850"/>
    </source>
</evidence>
<feature type="transmembrane region" description="Helical" evidence="5">
    <location>
        <begin position="315"/>
        <end position="342"/>
    </location>
</feature>
<evidence type="ECO:0000313" key="7">
    <source>
        <dbReference type="EMBL" id="GAM37232.1"/>
    </source>
</evidence>
<evidence type="ECO:0000256" key="1">
    <source>
        <dbReference type="ARBA" id="ARBA00004141"/>
    </source>
</evidence>
<dbReference type="Gene3D" id="1.20.1250.20">
    <property type="entry name" value="MFS general substrate transporter like domains"/>
    <property type="match status" value="1"/>
</dbReference>
<feature type="transmembrane region" description="Helical" evidence="5">
    <location>
        <begin position="20"/>
        <end position="42"/>
    </location>
</feature>
<feature type="domain" description="Major facilitator superfamily (MFS) profile" evidence="6">
    <location>
        <begin position="24"/>
        <end position="470"/>
    </location>
</feature>
<dbReference type="PANTHER" id="PTHR23507:SF1">
    <property type="entry name" value="FI18259P1-RELATED"/>
    <property type="match status" value="1"/>
</dbReference>
<feature type="transmembrane region" description="Helical" evidence="5">
    <location>
        <begin position="177"/>
        <end position="196"/>
    </location>
</feature>
<reference evidence="8" key="1">
    <citation type="journal article" date="2015" name="Genome Announc.">
        <title>Draft genome sequence of Talaromyces cellulolyticus strain Y-94, a source of lignocellulosic biomass-degrading enzymes.</title>
        <authorList>
            <person name="Fujii T."/>
            <person name="Koike H."/>
            <person name="Sawayama S."/>
            <person name="Yano S."/>
            <person name="Inoue H."/>
        </authorList>
    </citation>
    <scope>NUCLEOTIDE SEQUENCE [LARGE SCALE GENOMIC DNA]</scope>
    <source>
        <strain evidence="8">Y-94</strain>
    </source>
</reference>
<evidence type="ECO:0000256" key="5">
    <source>
        <dbReference type="SAM" id="Phobius"/>
    </source>
</evidence>
<evidence type="ECO:0000256" key="3">
    <source>
        <dbReference type="ARBA" id="ARBA00022989"/>
    </source>
</evidence>
<protein>
    <recommendedName>
        <fullName evidence="6">Major facilitator superfamily (MFS) profile domain-containing protein</fullName>
    </recommendedName>
</protein>
<dbReference type="Pfam" id="PF07690">
    <property type="entry name" value="MFS_1"/>
    <property type="match status" value="1"/>
</dbReference>
<dbReference type="GO" id="GO:0022857">
    <property type="term" value="F:transmembrane transporter activity"/>
    <property type="evidence" value="ECO:0007669"/>
    <property type="project" value="InterPro"/>
</dbReference>
<keyword evidence="3 5" id="KW-1133">Transmembrane helix</keyword>
<feature type="transmembrane region" description="Helical" evidence="5">
    <location>
        <begin position="410"/>
        <end position="433"/>
    </location>
</feature>
<feature type="transmembrane region" description="Helical" evidence="5">
    <location>
        <begin position="208"/>
        <end position="228"/>
    </location>
</feature>
<dbReference type="GO" id="GO:0016020">
    <property type="term" value="C:membrane"/>
    <property type="evidence" value="ECO:0007669"/>
    <property type="project" value="UniProtKB-SubCell"/>
</dbReference>
<feature type="transmembrane region" description="Helical" evidence="5">
    <location>
        <begin position="140"/>
        <end position="165"/>
    </location>
</feature>
<dbReference type="InterPro" id="IPR036259">
    <property type="entry name" value="MFS_trans_sf"/>
</dbReference>
<feature type="transmembrane region" description="Helical" evidence="5">
    <location>
        <begin position="86"/>
        <end position="105"/>
    </location>
</feature>
<name>A0A0B8N0P5_TALPI</name>
<dbReference type="PANTHER" id="PTHR23507">
    <property type="entry name" value="ZGC:174356"/>
    <property type="match status" value="1"/>
</dbReference>
<organism evidence="7 8">
    <name type="scientific">Talaromyces pinophilus</name>
    <name type="common">Penicillium pinophilum</name>
    <dbReference type="NCBI Taxonomy" id="128442"/>
    <lineage>
        <taxon>Eukaryota</taxon>
        <taxon>Fungi</taxon>
        <taxon>Dikarya</taxon>
        <taxon>Ascomycota</taxon>
        <taxon>Pezizomycotina</taxon>
        <taxon>Eurotiomycetes</taxon>
        <taxon>Eurotiomycetidae</taxon>
        <taxon>Eurotiales</taxon>
        <taxon>Trichocomaceae</taxon>
        <taxon>Talaromyces</taxon>
        <taxon>Talaromyces sect. Talaromyces</taxon>
    </lineage>
</organism>
<sequence length="477" mass="51205">MDGETSPLIARRQEETSGSYLPLSIYLLSICTFFLAGSSSFLNIPLTRLIEDNLCRRHDWQGAPIDEGRCKTDDIQSTLAYLNGSLPLVEAIVGLVAAFPFAVLADRIGRKPIILLATAGSILSLLWELSVLGFERVMPVQLILVGPIFNVVGGGSTVLVANLYSMVSDMVASTDRASAFFLMGFASLAGASVGPAMSSGLMEIVSPWTSALVGFFAMLIGPGMLVFIPDTFHPSKQDPSLESDLAGVEETNRNTFQSHIIQSIRLLRGSLSLLYSPSIVLVLATFLTRMLEILATSQFLGQYVSKRFHWPLAKTGYLITIRGIIHMVVLLVVLPLLSNVLLRWQPPAVKDLTLARISAALVAIGAMAMASSKVELVVLGLVVESLGPGLSPLCRSLATSFVASQDTSKLNTIIGIVETIGSLFAGPVLAWLFELGMKRGGLLLGLPYFGLAGSFLLCLVGLFFVQSPQRGMYASDF</sequence>
<keyword evidence="8" id="KW-1185">Reference proteome</keyword>
<dbReference type="InterPro" id="IPR020846">
    <property type="entry name" value="MFS_dom"/>
</dbReference>
<keyword evidence="2 5" id="KW-0812">Transmembrane</keyword>
<dbReference type="InterPro" id="IPR011701">
    <property type="entry name" value="MFS"/>
</dbReference>
<keyword evidence="4 5" id="KW-0472">Membrane</keyword>
<proteinExistence type="predicted"/>
<feature type="transmembrane region" description="Helical" evidence="5">
    <location>
        <begin position="273"/>
        <end position="295"/>
    </location>
</feature>
<comment type="subcellular location">
    <subcellularLocation>
        <location evidence="1">Membrane</location>
        <topology evidence="1">Multi-pass membrane protein</topology>
    </subcellularLocation>
</comment>
<dbReference type="SUPFAM" id="SSF103473">
    <property type="entry name" value="MFS general substrate transporter"/>
    <property type="match status" value="1"/>
</dbReference>
<accession>A0A0B8N0P5</accession>
<evidence type="ECO:0000256" key="4">
    <source>
        <dbReference type="ARBA" id="ARBA00023136"/>
    </source>
</evidence>
<feature type="transmembrane region" description="Helical" evidence="5">
    <location>
        <begin position="445"/>
        <end position="465"/>
    </location>
</feature>
<dbReference type="AlphaFoldDB" id="A0A0B8N0P5"/>
<dbReference type="PROSITE" id="PS50850">
    <property type="entry name" value="MFS"/>
    <property type="match status" value="1"/>
</dbReference>